<reference evidence="2 3" key="2">
    <citation type="journal article" date="2012" name="Stand. Genomic Sci.">
        <title>Complete genome sequence of the orange-red pigmented, radioresistant Deinococcus proteolyticus type strain (MRP(T)).</title>
        <authorList>
            <person name="Copeland A."/>
            <person name="Zeytun A."/>
            <person name="Yassawong M."/>
            <person name="Nolan M."/>
            <person name="Lucas S."/>
            <person name="Hammon N."/>
            <person name="Deshpande S."/>
            <person name="Cheng J.F."/>
            <person name="Han C."/>
            <person name="Tapia R."/>
            <person name="Goodwin L.A."/>
            <person name="Pitluck S."/>
            <person name="Mavromatis K."/>
            <person name="Liolios K."/>
            <person name="Pagani I."/>
            <person name="Ivanova N."/>
            <person name="Mikhailova N."/>
            <person name="Pati A."/>
            <person name="Chen A."/>
            <person name="Palaniappan K."/>
            <person name="Land M."/>
            <person name="Hauser L."/>
            <person name="Jeffries C.D."/>
            <person name="Brambilla E.M."/>
            <person name="Rohde M."/>
            <person name="Sikorski J."/>
            <person name="Pukall R."/>
            <person name="Goker M."/>
            <person name="Detter J.C."/>
            <person name="Woyke T."/>
            <person name="Bristow J."/>
            <person name="Eisen J.A."/>
            <person name="Markowitz V."/>
            <person name="Hugenholtz P."/>
            <person name="Kyrpides N.C."/>
            <person name="Klenk H.P."/>
            <person name="Lapidus A."/>
        </authorList>
    </citation>
    <scope>NUCLEOTIDE SEQUENCE [LARGE SCALE GENOMIC DNA]</scope>
    <source>
        <strain evidence="3">ATCC 35074 / DSM 20540 / JCM 6276 / NBRC 101906 / NCIMB 13154 / VKM Ac-1939 / CCM 2703 / MRP</strain>
    </source>
</reference>
<organism evidence="2 3">
    <name type="scientific">Deinococcus proteolyticus (strain ATCC 35074 / DSM 20540 / JCM 6276 / NBRC 101906 / NCIMB 13154 / VKM Ac-1939 / CCM 2703 / MRP)</name>
    <dbReference type="NCBI Taxonomy" id="693977"/>
    <lineage>
        <taxon>Bacteria</taxon>
        <taxon>Thermotogati</taxon>
        <taxon>Deinococcota</taxon>
        <taxon>Deinococci</taxon>
        <taxon>Deinococcales</taxon>
        <taxon>Deinococcaceae</taxon>
        <taxon>Deinococcus</taxon>
    </lineage>
</organism>
<dbReference type="HOGENOM" id="CLU_007526_0_0_0"/>
<dbReference type="GO" id="GO:0016740">
    <property type="term" value="F:transferase activity"/>
    <property type="evidence" value="ECO:0007669"/>
    <property type="project" value="UniProtKB-KW"/>
</dbReference>
<dbReference type="STRING" id="693977.Deipr_1935"/>
<dbReference type="Gene3D" id="3.90.1200.10">
    <property type="match status" value="1"/>
</dbReference>
<feature type="domain" description="Aminoglycoside phosphotransferase" evidence="1">
    <location>
        <begin position="41"/>
        <end position="277"/>
    </location>
</feature>
<evidence type="ECO:0000259" key="1">
    <source>
        <dbReference type="Pfam" id="PF01636"/>
    </source>
</evidence>
<keyword evidence="2" id="KW-0808">Transferase</keyword>
<accession>F0RMD0</accession>
<dbReference type="AlphaFoldDB" id="F0RMD0"/>
<dbReference type="InterPro" id="IPR052898">
    <property type="entry name" value="ACAD10-like"/>
</dbReference>
<proteinExistence type="predicted"/>
<dbReference type="eggNOG" id="COG3173">
    <property type="taxonomic scope" value="Bacteria"/>
</dbReference>
<evidence type="ECO:0000313" key="3">
    <source>
        <dbReference type="Proteomes" id="UP000007718"/>
    </source>
</evidence>
<dbReference type="Proteomes" id="UP000007718">
    <property type="component" value="Chromosome"/>
</dbReference>
<dbReference type="EMBL" id="CP002536">
    <property type="protein sequence ID" value="ADY27067.1"/>
    <property type="molecule type" value="Genomic_DNA"/>
</dbReference>
<dbReference type="SUPFAM" id="SSF56112">
    <property type="entry name" value="Protein kinase-like (PK-like)"/>
    <property type="match status" value="1"/>
</dbReference>
<dbReference type="RefSeq" id="WP_013615675.1">
    <property type="nucleotide sequence ID" value="NC_015161.1"/>
</dbReference>
<sequence length="355" mass="39276">MSGAGRSQAETVPMRPGEELPLDRLRELLADLPGDWAALSAEQFPGGYSNLTYLLRAGEQAYVLRRAPRGQVAPGAHDMAREYRLLERVAPVLPAAPRPLRLIEDPQVLGAPFYVMERRRGVVMRSALPPEYAGLPDAPARMTGALVDTLVRLQEVDLQAAGLSDLGQPAGFNRRQIEGWAGRWRRAREALSPGALAPAEELGDERLIAWLLERQPAESAHTLVHNDFKLDNLLLDPHDPGRVTALLDWEMTTLGDPLADLGLLLTYWTLPGAQAEQPGFPDRDELVALYAQRSGRDVSGLLWYELLGDFKLAVIALQIFVRYQRGQTRDPRFAALGEQASFLIRRALARTHPPA</sequence>
<dbReference type="Pfam" id="PF01636">
    <property type="entry name" value="APH"/>
    <property type="match status" value="1"/>
</dbReference>
<gene>
    <name evidence="2" type="ordered locus">Deipr_1935</name>
</gene>
<keyword evidence="3" id="KW-1185">Reference proteome</keyword>
<dbReference type="Gene3D" id="3.30.200.20">
    <property type="entry name" value="Phosphorylase Kinase, domain 1"/>
    <property type="match status" value="1"/>
</dbReference>
<dbReference type="InterPro" id="IPR002575">
    <property type="entry name" value="Aminoglycoside_PTrfase"/>
</dbReference>
<dbReference type="InterPro" id="IPR041726">
    <property type="entry name" value="ACAD10_11_N"/>
</dbReference>
<dbReference type="InterPro" id="IPR011009">
    <property type="entry name" value="Kinase-like_dom_sf"/>
</dbReference>
<evidence type="ECO:0000313" key="2">
    <source>
        <dbReference type="EMBL" id="ADY27067.1"/>
    </source>
</evidence>
<dbReference type="CDD" id="cd05154">
    <property type="entry name" value="ACAD10_11_N-like"/>
    <property type="match status" value="1"/>
</dbReference>
<name>F0RMD0_DEIPM</name>
<dbReference type="KEGG" id="dpt:Deipr_1935"/>
<protein>
    <submittedName>
        <fullName evidence="2">Aminoglycoside phosphotransferase</fullName>
    </submittedName>
</protein>
<dbReference type="PANTHER" id="PTHR47829:SF1">
    <property type="entry name" value="HAD FAMILY PHOSPHATASE"/>
    <property type="match status" value="1"/>
</dbReference>
<reference evidence="3" key="1">
    <citation type="submission" date="2011-02" db="EMBL/GenBank/DDBJ databases">
        <title>The complete sequence of chromosome of Deinococcus proteolyticus DSM 20540.</title>
        <authorList>
            <consortium name="US DOE Joint Genome Institute (JGI-PGF)"/>
            <person name="Lucas S."/>
            <person name="Copeland A."/>
            <person name="Lapidus A."/>
            <person name="Bruce D."/>
            <person name="Goodwin L."/>
            <person name="Pitluck S."/>
            <person name="Kyrpides N."/>
            <person name="Mavromatis K."/>
            <person name="Pagani I."/>
            <person name="Ivanova N."/>
            <person name="Ovchinnikova G."/>
            <person name="Zeytun A."/>
            <person name="Detter J.C."/>
            <person name="Han C."/>
            <person name="Land M."/>
            <person name="Hauser L."/>
            <person name="Markowitz V."/>
            <person name="Cheng J.-F."/>
            <person name="Hugenholtz P."/>
            <person name="Woyke T."/>
            <person name="Wu D."/>
            <person name="Pukall R."/>
            <person name="Steenblock K."/>
            <person name="Brambilla E."/>
            <person name="Klenk H.-P."/>
            <person name="Eisen J.A."/>
        </authorList>
    </citation>
    <scope>NUCLEOTIDE SEQUENCE [LARGE SCALE GENOMIC DNA]</scope>
    <source>
        <strain evidence="3">ATCC 35074 / DSM 20540 / JCM 6276 / NBRC 101906 / NCIMB 13154 / VKM Ac-1939 / CCM 2703 / MRP</strain>
    </source>
</reference>
<dbReference type="PANTHER" id="PTHR47829">
    <property type="entry name" value="HYDROLASE, PUTATIVE (AFU_ORTHOLOGUE AFUA_1G12880)-RELATED"/>
    <property type="match status" value="1"/>
</dbReference>